<keyword evidence="7" id="KW-1015">Disulfide bond</keyword>
<dbReference type="EMBL" id="NTMR01000017">
    <property type="protein sequence ID" value="PBK03629.1"/>
    <property type="molecule type" value="Genomic_DNA"/>
</dbReference>
<keyword evidence="5 9" id="KW-1133">Transmembrane helix</keyword>
<comment type="similarity">
    <text evidence="8">Belongs to the exbB/tolQ family.</text>
</comment>
<dbReference type="GO" id="GO:0017038">
    <property type="term" value="P:protein import"/>
    <property type="evidence" value="ECO:0007669"/>
    <property type="project" value="TreeGrafter"/>
</dbReference>
<evidence type="ECO:0000256" key="1">
    <source>
        <dbReference type="ARBA" id="ARBA00004651"/>
    </source>
</evidence>
<dbReference type="InterPro" id="IPR050790">
    <property type="entry name" value="ExbB/TolQ_transport"/>
</dbReference>
<feature type="transmembrane region" description="Helical" evidence="9">
    <location>
        <begin position="548"/>
        <end position="572"/>
    </location>
</feature>
<keyword evidence="8" id="KW-0653">Protein transport</keyword>
<keyword evidence="2" id="KW-1003">Cell membrane</keyword>
<dbReference type="SMART" id="SM00560">
    <property type="entry name" value="LamGL"/>
    <property type="match status" value="1"/>
</dbReference>
<accession>A0A2A3MFN7</accession>
<protein>
    <submittedName>
        <fullName evidence="12">Biopolymer transporter ExbB</fullName>
    </submittedName>
</protein>
<evidence type="ECO:0000256" key="4">
    <source>
        <dbReference type="ARBA" id="ARBA00022729"/>
    </source>
</evidence>
<evidence type="ECO:0000256" key="5">
    <source>
        <dbReference type="ARBA" id="ARBA00022989"/>
    </source>
</evidence>
<feature type="chain" id="PRO_5012291291" evidence="10">
    <location>
        <begin position="23"/>
        <end position="623"/>
    </location>
</feature>
<dbReference type="SUPFAM" id="SSF49899">
    <property type="entry name" value="Concanavalin A-like lectins/glucanases"/>
    <property type="match status" value="1"/>
</dbReference>
<dbReference type="InterPro" id="IPR018765">
    <property type="entry name" value="DUF2341"/>
</dbReference>
<reference evidence="12 13" key="1">
    <citation type="submission" date="2017-09" db="EMBL/GenBank/DDBJ databases">
        <title>Pseudomonas abyssi sp. nov. isolated from Abyssopelagic Water.</title>
        <authorList>
            <person name="Wei Y."/>
        </authorList>
    </citation>
    <scope>NUCLEOTIDE SEQUENCE [LARGE SCALE GENOMIC DNA]</scope>
    <source>
        <strain evidence="12 13">MT5</strain>
    </source>
</reference>
<dbReference type="RefSeq" id="WP_096005413.1">
    <property type="nucleotide sequence ID" value="NZ_NTMR01000017.1"/>
</dbReference>
<evidence type="ECO:0000256" key="7">
    <source>
        <dbReference type="ARBA" id="ARBA00023157"/>
    </source>
</evidence>
<keyword evidence="8" id="KW-0813">Transport</keyword>
<evidence type="ECO:0000256" key="8">
    <source>
        <dbReference type="RuleBase" id="RU004057"/>
    </source>
</evidence>
<feature type="transmembrane region" description="Helical" evidence="9">
    <location>
        <begin position="394"/>
        <end position="414"/>
    </location>
</feature>
<comment type="caution">
    <text evidence="12">The sequence shown here is derived from an EMBL/GenBank/DDBJ whole genome shotgun (WGS) entry which is preliminary data.</text>
</comment>
<dbReference type="InterPro" id="IPR002898">
    <property type="entry name" value="MotA_ExbB_proton_chnl"/>
</dbReference>
<dbReference type="InterPro" id="IPR013320">
    <property type="entry name" value="ConA-like_dom_sf"/>
</dbReference>
<keyword evidence="4 10" id="KW-0732">Signal</keyword>
<dbReference type="Pfam" id="PF10102">
    <property type="entry name" value="DUF2341"/>
    <property type="match status" value="1"/>
</dbReference>
<sequence length="623" mass="66348">MQRLLMIFLVCLSTLLPSVAHAWWQQDWDYRKQISIDTTPEGGAINERAGRVPLLVRLHTGNFVFDGNQENGGDIRFVLADDQTVLNHQIESFDPLMGMAQVWVDVPAVEAAQRQDIWMYYGNADAPATSNGQVTFDPDYTLIYHFDGSAGVPARDTTAYGNHAQTSVVSLTDGVVGRAAQFVGSEPLMLPSSPSLAIPAGGSFSFSAWVRADQPAGEQLVYARRDAGNTLLIGTSQGVPFVEVNGQRSAPGQPLTAGSWQHLAVTASADQLTLYVNGRPSSSLAVALPPLSTVTAIGGDVPGFNANATPVAESAEDAAAGSAAGAPAAQYTAFVGAIDELRLSKVARPAALVQADYLAQGSDSLLVTYGADEQQSGFDFGGLGFLFNAVPFDAWIILAILAFMSIQSWIIMINKNRSVTRMARANDEFREAFSTVGTRLESLRDDNNLAARMQHSSTWRLYGVAINELRTRREQGMDTRTLSSTTLDSIRASMDVQRTLENRQLSSRLGILSNAIAGGPYIGLLGTVLGIMVVFLGAAMAGDVNINAIAPGMAAALLATAAGLFVAIPALFGYNRLAGRNREVGADMRMFTDEFVTRLAEVHGGDGGTEVAQAKHSAQQVPA</sequence>
<evidence type="ECO:0000256" key="3">
    <source>
        <dbReference type="ARBA" id="ARBA00022692"/>
    </source>
</evidence>
<evidence type="ECO:0000259" key="11">
    <source>
        <dbReference type="SMART" id="SM00560"/>
    </source>
</evidence>
<gene>
    <name evidence="12" type="ORF">CNQ84_13715</name>
</gene>
<dbReference type="GO" id="GO:0005886">
    <property type="term" value="C:plasma membrane"/>
    <property type="evidence" value="ECO:0007669"/>
    <property type="project" value="UniProtKB-SubCell"/>
</dbReference>
<evidence type="ECO:0000256" key="6">
    <source>
        <dbReference type="ARBA" id="ARBA00023136"/>
    </source>
</evidence>
<organism evidence="12 13">
    <name type="scientific">Pseudomonas abyssi</name>
    <dbReference type="NCBI Taxonomy" id="170540"/>
    <lineage>
        <taxon>Bacteria</taxon>
        <taxon>Pseudomonadati</taxon>
        <taxon>Pseudomonadota</taxon>
        <taxon>Gammaproteobacteria</taxon>
        <taxon>Pseudomonadales</taxon>
        <taxon>Pseudomonadaceae</taxon>
        <taxon>Pseudomonas</taxon>
    </lineage>
</organism>
<evidence type="ECO:0000256" key="9">
    <source>
        <dbReference type="SAM" id="Phobius"/>
    </source>
</evidence>
<dbReference type="Gene3D" id="2.60.120.200">
    <property type="match status" value="1"/>
</dbReference>
<evidence type="ECO:0000313" key="12">
    <source>
        <dbReference type="EMBL" id="PBK03629.1"/>
    </source>
</evidence>
<name>A0A2A3MFN7_9PSED</name>
<dbReference type="Pfam" id="PF01618">
    <property type="entry name" value="MotA_ExbB"/>
    <property type="match status" value="1"/>
</dbReference>
<dbReference type="InterPro" id="IPR006558">
    <property type="entry name" value="LamG-like"/>
</dbReference>
<evidence type="ECO:0000313" key="13">
    <source>
        <dbReference type="Proteomes" id="UP000242313"/>
    </source>
</evidence>
<dbReference type="AlphaFoldDB" id="A0A2A3MFN7"/>
<feature type="domain" description="LamG-like jellyroll fold" evidence="11">
    <location>
        <begin position="202"/>
        <end position="351"/>
    </location>
</feature>
<comment type="subcellular location">
    <subcellularLocation>
        <location evidence="1">Cell membrane</location>
        <topology evidence="1">Multi-pass membrane protein</topology>
    </subcellularLocation>
    <subcellularLocation>
        <location evidence="8">Membrane</location>
        <topology evidence="8">Multi-pass membrane protein</topology>
    </subcellularLocation>
</comment>
<feature type="signal peptide" evidence="10">
    <location>
        <begin position="1"/>
        <end position="22"/>
    </location>
</feature>
<dbReference type="PANTHER" id="PTHR30625:SF3">
    <property type="entry name" value="TOL-PAL SYSTEM PROTEIN TOLQ"/>
    <property type="match status" value="1"/>
</dbReference>
<evidence type="ECO:0000256" key="2">
    <source>
        <dbReference type="ARBA" id="ARBA00022475"/>
    </source>
</evidence>
<proteinExistence type="inferred from homology"/>
<feature type="transmembrane region" description="Helical" evidence="9">
    <location>
        <begin position="521"/>
        <end position="542"/>
    </location>
</feature>
<keyword evidence="3 9" id="KW-0812">Transmembrane</keyword>
<keyword evidence="13" id="KW-1185">Reference proteome</keyword>
<dbReference type="Proteomes" id="UP000242313">
    <property type="component" value="Unassembled WGS sequence"/>
</dbReference>
<keyword evidence="6 9" id="KW-0472">Membrane</keyword>
<dbReference type="PANTHER" id="PTHR30625">
    <property type="entry name" value="PROTEIN TOLQ"/>
    <property type="match status" value="1"/>
</dbReference>
<evidence type="ECO:0000256" key="10">
    <source>
        <dbReference type="SAM" id="SignalP"/>
    </source>
</evidence>
<dbReference type="Pfam" id="PF13385">
    <property type="entry name" value="Laminin_G_3"/>
    <property type="match status" value="1"/>
</dbReference>